<dbReference type="SUPFAM" id="SSF55920">
    <property type="entry name" value="Creatinase/aminopeptidase"/>
    <property type="match status" value="1"/>
</dbReference>
<sequence length="61" mass="6715">MRKAGHVVATVLHELELLLRPGVTTQELDQCAEKQLSKLDAESPFKGYRPTSSHVPFPGVT</sequence>
<feature type="non-terminal residue" evidence="1">
    <location>
        <position position="61"/>
    </location>
</feature>
<dbReference type="InterPro" id="IPR036005">
    <property type="entry name" value="Creatinase/aminopeptidase-like"/>
</dbReference>
<dbReference type="AlphaFoldDB" id="A0A382GSS7"/>
<protein>
    <recommendedName>
        <fullName evidence="2">Peptidase M24 domain-containing protein</fullName>
    </recommendedName>
</protein>
<evidence type="ECO:0008006" key="2">
    <source>
        <dbReference type="Google" id="ProtNLM"/>
    </source>
</evidence>
<dbReference type="EMBL" id="UINC01057098">
    <property type="protein sequence ID" value="SVB77894.1"/>
    <property type="molecule type" value="Genomic_DNA"/>
</dbReference>
<gene>
    <name evidence="1" type="ORF">METZ01_LOCUS230748</name>
</gene>
<reference evidence="1" key="1">
    <citation type="submission" date="2018-05" db="EMBL/GenBank/DDBJ databases">
        <authorList>
            <person name="Lanie J.A."/>
            <person name="Ng W.-L."/>
            <person name="Kazmierczak K.M."/>
            <person name="Andrzejewski T.M."/>
            <person name="Davidsen T.M."/>
            <person name="Wayne K.J."/>
            <person name="Tettelin H."/>
            <person name="Glass J.I."/>
            <person name="Rusch D."/>
            <person name="Podicherti R."/>
            <person name="Tsui H.-C.T."/>
            <person name="Winkler M.E."/>
        </authorList>
    </citation>
    <scope>NUCLEOTIDE SEQUENCE</scope>
</reference>
<accession>A0A382GSS7</accession>
<organism evidence="1">
    <name type="scientific">marine metagenome</name>
    <dbReference type="NCBI Taxonomy" id="408172"/>
    <lineage>
        <taxon>unclassified sequences</taxon>
        <taxon>metagenomes</taxon>
        <taxon>ecological metagenomes</taxon>
    </lineage>
</organism>
<proteinExistence type="predicted"/>
<name>A0A382GSS7_9ZZZZ</name>
<dbReference type="Gene3D" id="3.90.230.10">
    <property type="entry name" value="Creatinase/methionine aminopeptidase superfamily"/>
    <property type="match status" value="1"/>
</dbReference>
<evidence type="ECO:0000313" key="1">
    <source>
        <dbReference type="EMBL" id="SVB77894.1"/>
    </source>
</evidence>